<evidence type="ECO:0000313" key="9">
    <source>
        <dbReference type="EMBL" id="VDK53466.1"/>
    </source>
</evidence>
<evidence type="ECO:0000313" key="11">
    <source>
        <dbReference type="WBParaSite" id="ASIM_0001542101-mRNA-1"/>
    </source>
</evidence>
<evidence type="ECO:0000313" key="10">
    <source>
        <dbReference type="Proteomes" id="UP000267096"/>
    </source>
</evidence>
<keyword evidence="4" id="KW-0540">Nuclease</keyword>
<dbReference type="Proteomes" id="UP000267096">
    <property type="component" value="Unassembled WGS sequence"/>
</dbReference>
<keyword evidence="10" id="KW-1185">Reference proteome</keyword>
<dbReference type="GO" id="GO:0003676">
    <property type="term" value="F:nucleic acid binding"/>
    <property type="evidence" value="ECO:0007669"/>
    <property type="project" value="InterPro"/>
</dbReference>
<keyword evidence="5" id="KW-0479">Metal-binding</keyword>
<accession>A0A0M3K384</accession>
<feature type="domain" description="RNase H type-1" evidence="8">
    <location>
        <begin position="1"/>
        <end position="169"/>
    </location>
</feature>
<dbReference type="InterPro" id="IPR002156">
    <property type="entry name" value="RNaseH_domain"/>
</dbReference>
<reference evidence="9 10" key="2">
    <citation type="submission" date="2018-11" db="EMBL/GenBank/DDBJ databases">
        <authorList>
            <consortium name="Pathogen Informatics"/>
        </authorList>
    </citation>
    <scope>NUCLEOTIDE SEQUENCE [LARGE SCALE GENOMIC DNA]</scope>
</reference>
<dbReference type="AlphaFoldDB" id="A0A0M3K384"/>
<dbReference type="EC" id="3.1.26.4" evidence="3"/>
<name>A0A0M3K384_ANISI</name>
<proteinExistence type="inferred from homology"/>
<dbReference type="WBParaSite" id="ASIM_0001542101-mRNA-1">
    <property type="protein sequence ID" value="ASIM_0001542101-mRNA-1"/>
    <property type="gene ID" value="ASIM_0001542101"/>
</dbReference>
<dbReference type="GO" id="GO:0046872">
    <property type="term" value="F:metal ion binding"/>
    <property type="evidence" value="ECO:0007669"/>
    <property type="project" value="UniProtKB-KW"/>
</dbReference>
<evidence type="ECO:0000256" key="2">
    <source>
        <dbReference type="ARBA" id="ARBA00005300"/>
    </source>
</evidence>
<evidence type="ECO:0000256" key="1">
    <source>
        <dbReference type="ARBA" id="ARBA00000077"/>
    </source>
</evidence>
<gene>
    <name evidence="9" type="ORF">ASIM_LOCUS14830</name>
</gene>
<dbReference type="PANTHER" id="PTHR10642:SF26">
    <property type="entry name" value="RIBONUCLEASE H1"/>
    <property type="match status" value="1"/>
</dbReference>
<dbReference type="SUPFAM" id="SSF53098">
    <property type="entry name" value="Ribonuclease H-like"/>
    <property type="match status" value="1"/>
</dbReference>
<evidence type="ECO:0000256" key="3">
    <source>
        <dbReference type="ARBA" id="ARBA00012180"/>
    </source>
</evidence>
<dbReference type="CDD" id="cd09280">
    <property type="entry name" value="RNase_HI_eukaryote_like"/>
    <property type="match status" value="1"/>
</dbReference>
<dbReference type="EMBL" id="UYRR01031951">
    <property type="protein sequence ID" value="VDK53466.1"/>
    <property type="molecule type" value="Genomic_DNA"/>
</dbReference>
<dbReference type="PANTHER" id="PTHR10642">
    <property type="entry name" value="RIBONUCLEASE H1"/>
    <property type="match status" value="1"/>
</dbReference>
<dbReference type="GO" id="GO:0043137">
    <property type="term" value="P:DNA replication, removal of RNA primer"/>
    <property type="evidence" value="ECO:0007669"/>
    <property type="project" value="TreeGrafter"/>
</dbReference>
<evidence type="ECO:0000256" key="6">
    <source>
        <dbReference type="ARBA" id="ARBA00022759"/>
    </source>
</evidence>
<evidence type="ECO:0000256" key="5">
    <source>
        <dbReference type="ARBA" id="ARBA00022723"/>
    </source>
</evidence>
<dbReference type="PROSITE" id="PS50879">
    <property type="entry name" value="RNASE_H_1"/>
    <property type="match status" value="1"/>
</dbReference>
<evidence type="ECO:0000259" key="8">
    <source>
        <dbReference type="PROSITE" id="PS50879"/>
    </source>
</evidence>
<reference evidence="11" key="1">
    <citation type="submission" date="2017-02" db="UniProtKB">
        <authorList>
            <consortium name="WormBaseParasite"/>
        </authorList>
    </citation>
    <scope>IDENTIFICATION</scope>
</reference>
<dbReference type="InterPro" id="IPR012337">
    <property type="entry name" value="RNaseH-like_sf"/>
</dbReference>
<evidence type="ECO:0000256" key="7">
    <source>
        <dbReference type="ARBA" id="ARBA00022801"/>
    </source>
</evidence>
<dbReference type="Gene3D" id="3.30.420.10">
    <property type="entry name" value="Ribonuclease H-like superfamily/Ribonuclease H"/>
    <property type="match status" value="1"/>
</dbReference>
<comment type="catalytic activity">
    <reaction evidence="1">
        <text>Endonucleolytic cleavage to 5'-phosphomonoester.</text>
        <dbReference type="EC" id="3.1.26.4"/>
    </reaction>
</comment>
<organism evidence="11">
    <name type="scientific">Anisakis simplex</name>
    <name type="common">Herring worm</name>
    <dbReference type="NCBI Taxonomy" id="6269"/>
    <lineage>
        <taxon>Eukaryota</taxon>
        <taxon>Metazoa</taxon>
        <taxon>Ecdysozoa</taxon>
        <taxon>Nematoda</taxon>
        <taxon>Chromadorea</taxon>
        <taxon>Rhabditida</taxon>
        <taxon>Spirurina</taxon>
        <taxon>Ascaridomorpha</taxon>
        <taxon>Ascaridoidea</taxon>
        <taxon>Anisakidae</taxon>
        <taxon>Anisakis</taxon>
        <taxon>Anisakis simplex complex</taxon>
    </lineage>
</organism>
<dbReference type="Pfam" id="PF00075">
    <property type="entry name" value="RNase_H"/>
    <property type="match status" value="1"/>
</dbReference>
<evidence type="ECO:0000256" key="4">
    <source>
        <dbReference type="ARBA" id="ARBA00022722"/>
    </source>
</evidence>
<comment type="similarity">
    <text evidence="2">Belongs to the RNase H family.</text>
</comment>
<dbReference type="InterPro" id="IPR036397">
    <property type="entry name" value="RNaseH_sf"/>
</dbReference>
<keyword evidence="7" id="KW-0378">Hydrolase</keyword>
<keyword evidence="6" id="KW-0255">Endonuclease</keyword>
<protein>
    <recommendedName>
        <fullName evidence="3">ribonuclease H</fullName>
        <ecNumber evidence="3">3.1.26.4</ecNumber>
    </recommendedName>
</protein>
<dbReference type="InterPro" id="IPR050092">
    <property type="entry name" value="RNase_H"/>
</dbReference>
<sequence>MRRAPTVYCDGAYDWNRGKAGIGVFWGPADSRNLNLSLTGDKVTNIRAEIQAVNIAILQAHRSKLNRIYVKTDCAFVVKVINLWLEKWRLNSWKKASGAVLENVEDIKRLSDRLNLVKVRIEHIYGHQKVDVKKLMAHKDQIAWRKLTSEERDALGNHESDRLAQLGIDQPMMSDTDFESLAGAVESAS</sequence>
<dbReference type="OrthoDB" id="407198at2759"/>
<dbReference type="GO" id="GO:0004523">
    <property type="term" value="F:RNA-DNA hybrid ribonuclease activity"/>
    <property type="evidence" value="ECO:0007669"/>
    <property type="project" value="UniProtKB-EC"/>
</dbReference>